<organism evidence="1 2">
    <name type="scientific">Ancylostoma ceylanicum</name>
    <dbReference type="NCBI Taxonomy" id="53326"/>
    <lineage>
        <taxon>Eukaryota</taxon>
        <taxon>Metazoa</taxon>
        <taxon>Ecdysozoa</taxon>
        <taxon>Nematoda</taxon>
        <taxon>Chromadorea</taxon>
        <taxon>Rhabditida</taxon>
        <taxon>Rhabditina</taxon>
        <taxon>Rhabditomorpha</taxon>
        <taxon>Strongyloidea</taxon>
        <taxon>Ancylostomatidae</taxon>
        <taxon>Ancylostomatinae</taxon>
        <taxon>Ancylostoma</taxon>
    </lineage>
</organism>
<gene>
    <name evidence="1" type="primary">Acey_s0004.g1907</name>
    <name evidence="1" type="ORF">Y032_0004g1907</name>
</gene>
<evidence type="ECO:0000313" key="1">
    <source>
        <dbReference type="EMBL" id="EYC31020.1"/>
    </source>
</evidence>
<keyword evidence="2" id="KW-1185">Reference proteome</keyword>
<accession>A0A016VUG0</accession>
<sequence>MTAKENVNMEITQLNDLANAMDSLCSRTLIGRLPAQHHEKDDTDLAIRFQRIPTSHAYIAEHERDYLQRSV</sequence>
<proteinExistence type="predicted"/>
<dbReference type="AlphaFoldDB" id="A0A016VUG0"/>
<protein>
    <submittedName>
        <fullName evidence="1">Uncharacterized protein</fullName>
    </submittedName>
</protein>
<comment type="caution">
    <text evidence="1">The sequence shown here is derived from an EMBL/GenBank/DDBJ whole genome shotgun (WGS) entry which is preliminary data.</text>
</comment>
<dbReference type="Proteomes" id="UP000024635">
    <property type="component" value="Unassembled WGS sequence"/>
</dbReference>
<reference evidence="2" key="1">
    <citation type="journal article" date="2015" name="Nat. Genet.">
        <title>The genome and transcriptome of the zoonotic hookworm Ancylostoma ceylanicum identify infection-specific gene families.</title>
        <authorList>
            <person name="Schwarz E.M."/>
            <person name="Hu Y."/>
            <person name="Antoshechkin I."/>
            <person name="Miller M.M."/>
            <person name="Sternberg P.W."/>
            <person name="Aroian R.V."/>
        </authorList>
    </citation>
    <scope>NUCLEOTIDE SEQUENCE</scope>
    <source>
        <strain evidence="2">HY135</strain>
    </source>
</reference>
<name>A0A016VUG0_9BILA</name>
<dbReference type="EMBL" id="JARK01001340">
    <property type="protein sequence ID" value="EYC31020.1"/>
    <property type="molecule type" value="Genomic_DNA"/>
</dbReference>
<evidence type="ECO:0000313" key="2">
    <source>
        <dbReference type="Proteomes" id="UP000024635"/>
    </source>
</evidence>